<gene>
    <name evidence="2" type="ORF">NESM_000684500</name>
</gene>
<dbReference type="Proteomes" id="UP001430356">
    <property type="component" value="Unassembled WGS sequence"/>
</dbReference>
<organism evidence="2 3">
    <name type="scientific">Novymonas esmeraldas</name>
    <dbReference type="NCBI Taxonomy" id="1808958"/>
    <lineage>
        <taxon>Eukaryota</taxon>
        <taxon>Discoba</taxon>
        <taxon>Euglenozoa</taxon>
        <taxon>Kinetoplastea</taxon>
        <taxon>Metakinetoplastina</taxon>
        <taxon>Trypanosomatida</taxon>
        <taxon>Trypanosomatidae</taxon>
        <taxon>Novymonas</taxon>
    </lineage>
</organism>
<keyword evidence="3" id="KW-1185">Reference proteome</keyword>
<evidence type="ECO:0000313" key="3">
    <source>
        <dbReference type="Proteomes" id="UP001430356"/>
    </source>
</evidence>
<proteinExistence type="predicted"/>
<name>A0AAW0EUZ0_9TRYP</name>
<feature type="region of interest" description="Disordered" evidence="1">
    <location>
        <begin position="1"/>
        <end position="32"/>
    </location>
</feature>
<protein>
    <submittedName>
        <fullName evidence="2">Uncharacterized protein</fullName>
    </submittedName>
</protein>
<sequence length="314" mass="32654">MPRPSPLSLDDTPVGTDDDDAPLQQQQQQPHERLAPCRVSRWSLAEVQDHIFFAVWVCGVPVHVRYVAHILAHSAVATAVDLSDTVSLVALAQHAVLAPVHRRAQQLRNTLASWPAAAAEALSEVVLLGVRDSAEVEAATPAGPSPPPPPAPRTTVVRAGVVVPDECFANVTAVALCAPAERETATEACARAYWTAAAQAQRWIAGWPSRADGPESVGIWCTEASAAAPLRPAATTAAPGRQHQRGGGGGVPVADEVVVVVVDADEATQRHGSSGGAHRVSASCGDAPAAKARRLEAAADVVVFVVDSDEDEAV</sequence>
<comment type="caution">
    <text evidence="2">The sequence shown here is derived from an EMBL/GenBank/DDBJ whole genome shotgun (WGS) entry which is preliminary data.</text>
</comment>
<reference evidence="2 3" key="1">
    <citation type="journal article" date="2021" name="MBio">
        <title>A New Model Trypanosomatid, Novymonas esmeraldas: Genomic Perception of Its 'Candidatus Pandoraea novymonadis' Endosymbiont.</title>
        <authorList>
            <person name="Zakharova A."/>
            <person name="Saura A."/>
            <person name="Butenko A."/>
            <person name="Podesvova L."/>
            <person name="Warmusova S."/>
            <person name="Kostygov A.Y."/>
            <person name="Nenarokova A."/>
            <person name="Lukes J."/>
            <person name="Opperdoes F.R."/>
            <person name="Yurchenko V."/>
        </authorList>
    </citation>
    <scope>NUCLEOTIDE SEQUENCE [LARGE SCALE GENOMIC DNA]</scope>
    <source>
        <strain evidence="2 3">E262AT.01</strain>
    </source>
</reference>
<accession>A0AAW0EUZ0</accession>
<evidence type="ECO:0000256" key="1">
    <source>
        <dbReference type="SAM" id="MobiDB-lite"/>
    </source>
</evidence>
<evidence type="ECO:0000313" key="2">
    <source>
        <dbReference type="EMBL" id="KAK7197371.1"/>
    </source>
</evidence>
<dbReference type="AlphaFoldDB" id="A0AAW0EUZ0"/>
<dbReference type="EMBL" id="JAECZO010000103">
    <property type="protein sequence ID" value="KAK7197371.1"/>
    <property type="molecule type" value="Genomic_DNA"/>
</dbReference>